<reference evidence="3 4" key="1">
    <citation type="submission" date="2020-04" db="EMBL/GenBank/DDBJ databases">
        <title>Plant Genome Project.</title>
        <authorList>
            <person name="Zhang R.-G."/>
        </authorList>
    </citation>
    <scope>NUCLEOTIDE SEQUENCE [LARGE SCALE GENOMIC DNA]</scope>
    <source>
        <strain evidence="3">YNK0</strain>
        <tissue evidence="3">Leaf</tissue>
    </source>
</reference>
<sequence>MAMAITVWDMSLSLHFVALYSRHFYPNPIPSLYLWFLDIFQILFCFWSKFRDLGPSRGSLPYQHQALRGWLSLSLSFGQWRDLGLSMQLVALCIRIFYSYALALLPEIIGLLLLVWCLSIDVETRQGAERSEIRPDAKQPSPTTIIPGKGKGKGKDEAVKLDKNPTDEIDKHGGTEQFGSADVADSRKRELPNSESEDILDRFNFIIAGLQVLADSSKDTDHK</sequence>
<keyword evidence="4" id="KW-1185">Reference proteome</keyword>
<dbReference type="EMBL" id="JABCRI010000013">
    <property type="protein sequence ID" value="KAF8395872.1"/>
    <property type="molecule type" value="Genomic_DNA"/>
</dbReference>
<keyword evidence="2" id="KW-0812">Transmembrane</keyword>
<organism evidence="3 4">
    <name type="scientific">Tetracentron sinense</name>
    <name type="common">Spur-leaf</name>
    <dbReference type="NCBI Taxonomy" id="13715"/>
    <lineage>
        <taxon>Eukaryota</taxon>
        <taxon>Viridiplantae</taxon>
        <taxon>Streptophyta</taxon>
        <taxon>Embryophyta</taxon>
        <taxon>Tracheophyta</taxon>
        <taxon>Spermatophyta</taxon>
        <taxon>Magnoliopsida</taxon>
        <taxon>Trochodendrales</taxon>
        <taxon>Trochodendraceae</taxon>
        <taxon>Tetracentron</taxon>
    </lineage>
</organism>
<feature type="compositionally biased region" description="Basic and acidic residues" evidence="1">
    <location>
        <begin position="153"/>
        <end position="174"/>
    </location>
</feature>
<evidence type="ECO:0000313" key="3">
    <source>
        <dbReference type="EMBL" id="KAF8395872.1"/>
    </source>
</evidence>
<gene>
    <name evidence="3" type="ORF">HHK36_019827</name>
</gene>
<feature type="region of interest" description="Disordered" evidence="1">
    <location>
        <begin position="129"/>
        <end position="193"/>
    </location>
</feature>
<evidence type="ECO:0000256" key="1">
    <source>
        <dbReference type="SAM" id="MobiDB-lite"/>
    </source>
</evidence>
<evidence type="ECO:0000313" key="4">
    <source>
        <dbReference type="Proteomes" id="UP000655225"/>
    </source>
</evidence>
<evidence type="ECO:0000256" key="2">
    <source>
        <dbReference type="SAM" id="Phobius"/>
    </source>
</evidence>
<name>A0A834Z2W2_TETSI</name>
<protein>
    <submittedName>
        <fullName evidence="3">Uncharacterized protein</fullName>
    </submittedName>
</protein>
<proteinExistence type="predicted"/>
<comment type="caution">
    <text evidence="3">The sequence shown here is derived from an EMBL/GenBank/DDBJ whole genome shotgun (WGS) entry which is preliminary data.</text>
</comment>
<accession>A0A834Z2W2</accession>
<dbReference type="AlphaFoldDB" id="A0A834Z2W2"/>
<keyword evidence="2" id="KW-0472">Membrane</keyword>
<keyword evidence="2" id="KW-1133">Transmembrane helix</keyword>
<dbReference type="Proteomes" id="UP000655225">
    <property type="component" value="Unassembled WGS sequence"/>
</dbReference>
<feature type="transmembrane region" description="Helical" evidence="2">
    <location>
        <begin position="89"/>
        <end position="116"/>
    </location>
</feature>